<reference evidence="8 9" key="1">
    <citation type="submission" date="2019-11" db="EMBL/GenBank/DDBJ databases">
        <title>Pseudodesulfovibrio alkaliphilus, sp. nov., an alkaliphilic sulfate-reducing bacteria from mud volcano of Taman peninsula, Russia.</title>
        <authorList>
            <person name="Frolova A."/>
            <person name="Merkel A.Y."/>
            <person name="Slobodkin A.I."/>
        </authorList>
    </citation>
    <scope>NUCLEOTIDE SEQUENCE [LARGE SCALE GENOMIC DNA]</scope>
    <source>
        <strain evidence="8 9">F-1</strain>
    </source>
</reference>
<evidence type="ECO:0000256" key="6">
    <source>
        <dbReference type="SAM" id="Phobius"/>
    </source>
</evidence>
<feature type="transmembrane region" description="Helical" evidence="6">
    <location>
        <begin position="41"/>
        <end position="58"/>
    </location>
</feature>
<dbReference type="Proteomes" id="UP000461162">
    <property type="component" value="Unassembled WGS sequence"/>
</dbReference>
<dbReference type="RefSeq" id="WP_155933206.1">
    <property type="nucleotide sequence ID" value="NZ_WODC01000003.1"/>
</dbReference>
<evidence type="ECO:0000256" key="2">
    <source>
        <dbReference type="ARBA" id="ARBA00022475"/>
    </source>
</evidence>
<dbReference type="Gene3D" id="1.10.3730.20">
    <property type="match status" value="1"/>
</dbReference>
<feature type="transmembrane region" description="Helical" evidence="6">
    <location>
        <begin position="186"/>
        <end position="206"/>
    </location>
</feature>
<feature type="transmembrane region" description="Helical" evidence="6">
    <location>
        <begin position="251"/>
        <end position="270"/>
    </location>
</feature>
<dbReference type="InterPro" id="IPR000620">
    <property type="entry name" value="EamA_dom"/>
</dbReference>
<keyword evidence="5 6" id="KW-0472">Membrane</keyword>
<name>A0A7K1KMD2_9BACT</name>
<dbReference type="EMBL" id="WODC01000003">
    <property type="protein sequence ID" value="MUM77254.1"/>
    <property type="molecule type" value="Genomic_DNA"/>
</dbReference>
<evidence type="ECO:0000256" key="3">
    <source>
        <dbReference type="ARBA" id="ARBA00022692"/>
    </source>
</evidence>
<gene>
    <name evidence="8" type="ORF">GKC30_06385</name>
</gene>
<feature type="domain" description="EamA" evidence="7">
    <location>
        <begin position="157"/>
        <end position="293"/>
    </location>
</feature>
<evidence type="ECO:0000256" key="5">
    <source>
        <dbReference type="ARBA" id="ARBA00023136"/>
    </source>
</evidence>
<comment type="caution">
    <text evidence="8">The sequence shown here is derived from an EMBL/GenBank/DDBJ whole genome shotgun (WGS) entry which is preliminary data.</text>
</comment>
<keyword evidence="2" id="KW-1003">Cell membrane</keyword>
<keyword evidence="9" id="KW-1185">Reference proteome</keyword>
<feature type="transmembrane region" description="Helical" evidence="6">
    <location>
        <begin position="155"/>
        <end position="174"/>
    </location>
</feature>
<feature type="transmembrane region" description="Helical" evidence="6">
    <location>
        <begin position="70"/>
        <end position="89"/>
    </location>
</feature>
<evidence type="ECO:0000313" key="8">
    <source>
        <dbReference type="EMBL" id="MUM77254.1"/>
    </source>
</evidence>
<feature type="transmembrane region" description="Helical" evidence="6">
    <location>
        <begin position="276"/>
        <end position="293"/>
    </location>
</feature>
<dbReference type="AlphaFoldDB" id="A0A7K1KMD2"/>
<evidence type="ECO:0000256" key="1">
    <source>
        <dbReference type="ARBA" id="ARBA00004651"/>
    </source>
</evidence>
<keyword evidence="3 6" id="KW-0812">Transmembrane</keyword>
<comment type="subcellular location">
    <subcellularLocation>
        <location evidence="1">Cell membrane</location>
        <topology evidence="1">Multi-pass membrane protein</topology>
    </subcellularLocation>
</comment>
<evidence type="ECO:0000259" key="7">
    <source>
        <dbReference type="Pfam" id="PF00892"/>
    </source>
</evidence>
<keyword evidence="4 6" id="KW-1133">Transmembrane helix</keyword>
<dbReference type="PANTHER" id="PTHR32322">
    <property type="entry name" value="INNER MEMBRANE TRANSPORTER"/>
    <property type="match status" value="1"/>
</dbReference>
<dbReference type="PANTHER" id="PTHR32322:SF18">
    <property type="entry name" value="S-ADENOSYLMETHIONINE_S-ADENOSYLHOMOCYSTEINE TRANSPORTER"/>
    <property type="match status" value="1"/>
</dbReference>
<feature type="domain" description="EamA" evidence="7">
    <location>
        <begin position="9"/>
        <end position="142"/>
    </location>
</feature>
<dbReference type="SUPFAM" id="SSF103481">
    <property type="entry name" value="Multidrug resistance efflux transporter EmrE"/>
    <property type="match status" value="2"/>
</dbReference>
<feature type="transmembrane region" description="Helical" evidence="6">
    <location>
        <begin position="218"/>
        <end position="239"/>
    </location>
</feature>
<dbReference type="InterPro" id="IPR037185">
    <property type="entry name" value="EmrE-like"/>
</dbReference>
<feature type="transmembrane region" description="Helical" evidence="6">
    <location>
        <begin position="101"/>
        <end position="119"/>
    </location>
</feature>
<accession>A0A7K1KMD2</accession>
<dbReference type="Pfam" id="PF00892">
    <property type="entry name" value="EamA"/>
    <property type="match status" value="2"/>
</dbReference>
<evidence type="ECO:0000313" key="9">
    <source>
        <dbReference type="Proteomes" id="UP000461162"/>
    </source>
</evidence>
<dbReference type="GO" id="GO:0005886">
    <property type="term" value="C:plasma membrane"/>
    <property type="evidence" value="ECO:0007669"/>
    <property type="project" value="UniProtKB-SubCell"/>
</dbReference>
<organism evidence="8 9">
    <name type="scientific">Pseudodesulfovibrio alkaliphilus</name>
    <dbReference type="NCBI Taxonomy" id="2661613"/>
    <lineage>
        <taxon>Bacteria</taxon>
        <taxon>Pseudomonadati</taxon>
        <taxon>Thermodesulfobacteriota</taxon>
        <taxon>Desulfovibrionia</taxon>
        <taxon>Desulfovibrionales</taxon>
        <taxon>Desulfovibrionaceae</taxon>
    </lineage>
</organism>
<feature type="transmembrane region" description="Helical" evidence="6">
    <location>
        <begin position="126"/>
        <end position="143"/>
    </location>
</feature>
<evidence type="ECO:0000256" key="4">
    <source>
        <dbReference type="ARBA" id="ARBA00022989"/>
    </source>
</evidence>
<proteinExistence type="predicted"/>
<dbReference type="InterPro" id="IPR050638">
    <property type="entry name" value="AA-Vitamin_Transporters"/>
</dbReference>
<protein>
    <submittedName>
        <fullName evidence="8">EamA family transporter</fullName>
    </submittedName>
</protein>
<sequence length="295" mass="31465">MKEHSLTSVYTLLILSMALWGGTWVAGRVLAQSIHPMSAAFLRFVLASAMLAVMCRRAEGHMPRLERGQILPAIFLGATGVFIYSYFFFTGLQTIPAGRAALIVACIPVCISLLSALLYKERFGPVRMAGALLSLVGVSVVIADGNPLALLSGGVNRGDFMILGCVASWTAYSLGGRSAMKRLSPLTAVTWSCFFGTLMLLGPAVAGGLAEDVVRARAIDWACLVFLGVLATGLAYFWYYRAISVIGASRAGIFINTVPVFAVIMGALILREPIHLSLLLGGTMVVSGVYLTNRH</sequence>